<dbReference type="AlphaFoldDB" id="A0A939QNZ7"/>
<dbReference type="EMBL" id="JAGFOA010000001">
    <property type="protein sequence ID" value="MBO3662021.1"/>
    <property type="molecule type" value="Genomic_DNA"/>
</dbReference>
<keyword evidence="6" id="KW-1185">Reference proteome</keyword>
<sequence>MSNDAQTIRLDRPAEHFQETLLLGNGSLGAALHGRPGVDWVDLNLDTLWSGGPRGPRAPKARPIAELRAAIAAGDHAAADRLARELQEEEWTQSYQPLGRLAFRWGADDDALAHRALDLSRARVETRASDGSGFDAFVSHPDRVLVIEMDHRPEAPAFTSPHPATVEVSTDGETRWLVATGRVPAFVAPEYVGDHPDPVVYADDAPDADGTVAAGMGFALVAVVEPTDRGSRLIAAAVDGFRGWDQRPSAELTHLADRARTIVEAARVQSGLAARHEADHRALFDRVRLHLPQGEDAQRYFDFGRYLLIASSRPGTQAANLQGIWNDEVRPGWSSNYTTNINATMNYWGAEVAALSELHDPLFALVHDLVEAGRTTARDLYGAGGAVTHHNTDLWRFTDVVNGDPQWSTWSSGLTWLAAHLDLRLDTAPDDGFAREVALPISREVAAFALDQLHNGRISPSSSPEHRFHAPTEQDPDATGAVTDGSTLDQELAYEALARLIRLSDQLDAHDEVTARSRAEIGRIRLPHVTDDGLLAEWARDLTGTEPGHRHLSHLYGVFPGARITETRAPREYAAARAALRSRLENGSGYTGWSQAWVLCLAARFRDAALAAEALDKLVHSLSSVSLLDLHPAGWRPSGSLFQIDGNLGAVAGVAELLVQSHDDAIALLPALPGTWTEGEVAGLRARGGHVVDVAWSDGRLGWAQLRSPAGARVVLEVDAATPVTVWDPEGGEMPTTSVAAAIEGRLRIAWAAPAGGVSRITAM</sequence>
<evidence type="ECO:0000313" key="6">
    <source>
        <dbReference type="Proteomes" id="UP000680132"/>
    </source>
</evidence>
<feature type="domain" description="Glycosyl hydrolase family 95 N-terminal" evidence="2">
    <location>
        <begin position="8"/>
        <end position="241"/>
    </location>
</feature>
<feature type="region of interest" description="Disordered" evidence="1">
    <location>
        <begin position="456"/>
        <end position="481"/>
    </location>
</feature>
<comment type="caution">
    <text evidence="5">The sequence shown here is derived from an EMBL/GenBank/DDBJ whole genome shotgun (WGS) entry which is preliminary data.</text>
</comment>
<dbReference type="InterPro" id="IPR008928">
    <property type="entry name" value="6-hairpin_glycosidase_sf"/>
</dbReference>
<evidence type="ECO:0000259" key="2">
    <source>
        <dbReference type="Pfam" id="PF14498"/>
    </source>
</evidence>
<organism evidence="5 6">
    <name type="scientific">Microbacterium stercoris</name>
    <dbReference type="NCBI Taxonomy" id="2820289"/>
    <lineage>
        <taxon>Bacteria</taxon>
        <taxon>Bacillati</taxon>
        <taxon>Actinomycetota</taxon>
        <taxon>Actinomycetes</taxon>
        <taxon>Micrococcales</taxon>
        <taxon>Microbacteriaceae</taxon>
        <taxon>Microbacterium</taxon>
    </lineage>
</organism>
<dbReference type="Pfam" id="PF22124">
    <property type="entry name" value="Glyco_hydro_95_cat"/>
    <property type="match status" value="1"/>
</dbReference>
<keyword evidence="5" id="KW-0378">Hydrolase</keyword>
<dbReference type="Pfam" id="PF14498">
    <property type="entry name" value="Glyco_hyd_65N_2"/>
    <property type="match status" value="1"/>
</dbReference>
<dbReference type="GO" id="GO:0005975">
    <property type="term" value="P:carbohydrate metabolic process"/>
    <property type="evidence" value="ECO:0007669"/>
    <property type="project" value="InterPro"/>
</dbReference>
<feature type="domain" description="Glycosyl hydrolase family 95 catalytic" evidence="4">
    <location>
        <begin position="297"/>
        <end position="658"/>
    </location>
</feature>
<proteinExistence type="predicted"/>
<dbReference type="Pfam" id="PF21307">
    <property type="entry name" value="Glyco_hydro_95_C"/>
    <property type="match status" value="1"/>
</dbReference>
<dbReference type="Gene3D" id="1.50.10.10">
    <property type="match status" value="1"/>
</dbReference>
<dbReference type="PANTHER" id="PTHR31084:SF0">
    <property type="entry name" value="ALPHA-L-FUCOSIDASE 2"/>
    <property type="match status" value="1"/>
</dbReference>
<dbReference type="InterPro" id="IPR027414">
    <property type="entry name" value="GH95_N_dom"/>
</dbReference>
<evidence type="ECO:0000259" key="3">
    <source>
        <dbReference type="Pfam" id="PF21307"/>
    </source>
</evidence>
<evidence type="ECO:0000256" key="1">
    <source>
        <dbReference type="SAM" id="MobiDB-lite"/>
    </source>
</evidence>
<accession>A0A939QNZ7</accession>
<evidence type="ECO:0000313" key="5">
    <source>
        <dbReference type="EMBL" id="MBO3662021.1"/>
    </source>
</evidence>
<dbReference type="InterPro" id="IPR049053">
    <property type="entry name" value="AFCA-like_C"/>
</dbReference>
<dbReference type="InterPro" id="IPR012341">
    <property type="entry name" value="6hp_glycosidase-like_sf"/>
</dbReference>
<evidence type="ECO:0000259" key="4">
    <source>
        <dbReference type="Pfam" id="PF22124"/>
    </source>
</evidence>
<dbReference type="SUPFAM" id="SSF48208">
    <property type="entry name" value="Six-hairpin glycosidases"/>
    <property type="match status" value="1"/>
</dbReference>
<dbReference type="PANTHER" id="PTHR31084">
    <property type="entry name" value="ALPHA-L-FUCOSIDASE 2"/>
    <property type="match status" value="1"/>
</dbReference>
<name>A0A939QNZ7_9MICO</name>
<dbReference type="GO" id="GO:0004560">
    <property type="term" value="F:alpha-L-fucosidase activity"/>
    <property type="evidence" value="ECO:0007669"/>
    <property type="project" value="InterPro"/>
</dbReference>
<dbReference type="RefSeq" id="WP_208499409.1">
    <property type="nucleotide sequence ID" value="NZ_JAGFOA010000001.1"/>
</dbReference>
<dbReference type="InterPro" id="IPR016518">
    <property type="entry name" value="Alpha-L-fucosidase"/>
</dbReference>
<dbReference type="Proteomes" id="UP000680132">
    <property type="component" value="Unassembled WGS sequence"/>
</dbReference>
<reference evidence="5" key="1">
    <citation type="submission" date="2021-03" db="EMBL/GenBank/DDBJ databases">
        <title>Microbacterium sp. nov., a novel actinobacterium isolated from cow dung.</title>
        <authorList>
            <person name="Zhang L."/>
        </authorList>
    </citation>
    <scope>NUCLEOTIDE SEQUENCE</scope>
    <source>
        <strain evidence="5">NEAU-LLB</strain>
    </source>
</reference>
<gene>
    <name evidence="5" type="ORF">J5V96_00690</name>
</gene>
<protein>
    <submittedName>
        <fullName evidence="5">Glycoside hydrolase N-terminal domain-containing protein</fullName>
    </submittedName>
</protein>
<dbReference type="PIRSF" id="PIRSF007663">
    <property type="entry name" value="UCP007663"/>
    <property type="match status" value="1"/>
</dbReference>
<feature type="domain" description="Alpha fucosidase A-like C-terminal" evidence="3">
    <location>
        <begin position="660"/>
        <end position="726"/>
    </location>
</feature>
<dbReference type="InterPro" id="IPR054363">
    <property type="entry name" value="GH95_cat"/>
</dbReference>